<dbReference type="GO" id="GO:0015562">
    <property type="term" value="F:efflux transmembrane transporter activity"/>
    <property type="evidence" value="ECO:0007669"/>
    <property type="project" value="TreeGrafter"/>
</dbReference>
<evidence type="ECO:0000256" key="2">
    <source>
        <dbReference type="SAM" id="Coils"/>
    </source>
</evidence>
<protein>
    <submittedName>
        <fullName evidence="5">Efflux RND transporter periplasmic adaptor subunit</fullName>
    </submittedName>
</protein>
<sequence>MKRLLMVGLLALLLVGSVWLVKQRPTGVALVQPIRGEAIEAVFATGAVEPALQVMVAPRVGGRLAELLAEEGQMVKQGQVLARLETAEVEAQLQELNARERAAQLALERAEALVAQKFVAASEADRARAERDAVRAQIARIQAQRGYAQLLAPTSGPVLRREAEVGQFVAAGQVLFQIGGGTTLRVSTEIDEEDIARVAVGQPVVLRAAALGAAVFEGTVDSIPPKGDPIARSYRVKVKLIDAPAALRVGMTVDANIIQARRSQALLLPVTAVQSDQVWRVMEGRAQPVPVQRGATGHGRVEIRSGLKEGEAVIARPEGLVAGQRVRVAP</sequence>
<evidence type="ECO:0000313" key="5">
    <source>
        <dbReference type="EMBL" id="MBH9553693.1"/>
    </source>
</evidence>
<dbReference type="PANTHER" id="PTHR30469:SF38">
    <property type="entry name" value="HLYD FAMILY SECRETION PROTEIN"/>
    <property type="match status" value="1"/>
</dbReference>
<keyword evidence="6" id="KW-1185">Reference proteome</keyword>
<dbReference type="SUPFAM" id="SSF111369">
    <property type="entry name" value="HlyD-like secretion proteins"/>
    <property type="match status" value="1"/>
</dbReference>
<feature type="domain" description="CusB-like beta-barrel" evidence="4">
    <location>
        <begin position="186"/>
        <end position="259"/>
    </location>
</feature>
<dbReference type="InterPro" id="IPR006143">
    <property type="entry name" value="RND_pump_MFP"/>
</dbReference>
<evidence type="ECO:0000259" key="4">
    <source>
        <dbReference type="Pfam" id="PF25954"/>
    </source>
</evidence>
<feature type="domain" description="Multidrug resistance protein MdtA-like barrel-sandwich hybrid" evidence="3">
    <location>
        <begin position="53"/>
        <end position="176"/>
    </location>
</feature>
<feature type="coiled-coil region" evidence="2">
    <location>
        <begin position="86"/>
        <end position="144"/>
    </location>
</feature>
<dbReference type="Pfam" id="PF25954">
    <property type="entry name" value="Beta-barrel_RND_2"/>
    <property type="match status" value="1"/>
</dbReference>
<reference evidence="5" key="1">
    <citation type="submission" date="2020-12" db="EMBL/GenBank/DDBJ databases">
        <title>The genome sequence of Inhella sp. 4Y17.</title>
        <authorList>
            <person name="Liu Y."/>
        </authorList>
    </citation>
    <scope>NUCLEOTIDE SEQUENCE</scope>
    <source>
        <strain evidence="5">4Y10</strain>
    </source>
</reference>
<dbReference type="InterPro" id="IPR058625">
    <property type="entry name" value="MdtA-like_BSH"/>
</dbReference>
<dbReference type="NCBIfam" id="TIGR01730">
    <property type="entry name" value="RND_mfp"/>
    <property type="match status" value="1"/>
</dbReference>
<dbReference type="RefSeq" id="WP_198101305.1">
    <property type="nucleotide sequence ID" value="NZ_JAEDAL010000006.1"/>
</dbReference>
<accession>A0A931J009</accession>
<evidence type="ECO:0000259" key="3">
    <source>
        <dbReference type="Pfam" id="PF25917"/>
    </source>
</evidence>
<name>A0A931J009_9BURK</name>
<keyword evidence="2" id="KW-0175">Coiled coil</keyword>
<dbReference type="Pfam" id="PF25917">
    <property type="entry name" value="BSH_RND"/>
    <property type="match status" value="1"/>
</dbReference>
<comment type="similarity">
    <text evidence="1">Belongs to the membrane fusion protein (MFP) (TC 8.A.1) family.</text>
</comment>
<organism evidence="5 6">
    <name type="scientific">Inhella gelatinilytica</name>
    <dbReference type="NCBI Taxonomy" id="2795030"/>
    <lineage>
        <taxon>Bacteria</taxon>
        <taxon>Pseudomonadati</taxon>
        <taxon>Pseudomonadota</taxon>
        <taxon>Betaproteobacteria</taxon>
        <taxon>Burkholderiales</taxon>
        <taxon>Sphaerotilaceae</taxon>
        <taxon>Inhella</taxon>
    </lineage>
</organism>
<dbReference type="EMBL" id="JAEDAL010000006">
    <property type="protein sequence ID" value="MBH9553693.1"/>
    <property type="molecule type" value="Genomic_DNA"/>
</dbReference>
<dbReference type="Gene3D" id="2.40.420.20">
    <property type="match status" value="1"/>
</dbReference>
<dbReference type="AlphaFoldDB" id="A0A931J009"/>
<evidence type="ECO:0000256" key="1">
    <source>
        <dbReference type="ARBA" id="ARBA00009477"/>
    </source>
</evidence>
<dbReference type="PANTHER" id="PTHR30469">
    <property type="entry name" value="MULTIDRUG RESISTANCE PROTEIN MDTA"/>
    <property type="match status" value="1"/>
</dbReference>
<proteinExistence type="inferred from homology"/>
<dbReference type="Gene3D" id="2.40.30.170">
    <property type="match status" value="1"/>
</dbReference>
<dbReference type="Proteomes" id="UP000620139">
    <property type="component" value="Unassembled WGS sequence"/>
</dbReference>
<dbReference type="GO" id="GO:1990281">
    <property type="term" value="C:efflux pump complex"/>
    <property type="evidence" value="ECO:0007669"/>
    <property type="project" value="TreeGrafter"/>
</dbReference>
<gene>
    <name evidence="5" type="ORF">I7X43_12655</name>
</gene>
<comment type="caution">
    <text evidence="5">The sequence shown here is derived from an EMBL/GenBank/DDBJ whole genome shotgun (WGS) entry which is preliminary data.</text>
</comment>
<evidence type="ECO:0000313" key="6">
    <source>
        <dbReference type="Proteomes" id="UP000620139"/>
    </source>
</evidence>
<dbReference type="Gene3D" id="2.40.50.100">
    <property type="match status" value="1"/>
</dbReference>
<dbReference type="InterPro" id="IPR058792">
    <property type="entry name" value="Beta-barrel_RND_2"/>
</dbReference>